<sequence>MILFNTTFNLDTAVEAAWLQWARDVYFTLALDSGYVHKHHLMKLRYEDENNGSTYSLQLFFEKDTHLEKFLVEYEFKAMEELSMRFGANAVYFQTMLDVVI</sequence>
<dbReference type="RefSeq" id="WP_011586945.1">
    <property type="nucleotide sequence ID" value="NC_008255.1"/>
</dbReference>
<keyword evidence="2" id="KW-1185">Reference proteome</keyword>
<reference evidence="1 2" key="1">
    <citation type="journal article" date="2007" name="Appl. Environ. Microbiol.">
        <title>Genome sequence of the cellulolytic gliding bacterium Cytophaga hutchinsonii.</title>
        <authorList>
            <person name="Xie G."/>
            <person name="Bruce D.C."/>
            <person name="Challacombe J.F."/>
            <person name="Chertkov O."/>
            <person name="Detter J.C."/>
            <person name="Gilna P."/>
            <person name="Han C.S."/>
            <person name="Lucas S."/>
            <person name="Misra M."/>
            <person name="Myers G.L."/>
            <person name="Richardson P."/>
            <person name="Tapia R."/>
            <person name="Thayer N."/>
            <person name="Thompson L.S."/>
            <person name="Brettin T.S."/>
            <person name="Henrissat B."/>
            <person name="Wilson D.B."/>
            <person name="McBride M.J."/>
        </authorList>
    </citation>
    <scope>NUCLEOTIDE SEQUENCE [LARGE SCALE GENOMIC DNA]</scope>
    <source>
        <strain evidence="2">ATCC 33406 / DSM 1761 / CIP 103989 / NBRC 15051 / NCIMB 9469 / D465</strain>
    </source>
</reference>
<dbReference type="OrthoDB" id="1121837at2"/>
<dbReference type="InterPro" id="IPR025563">
    <property type="entry name" value="DUF4286"/>
</dbReference>
<proteinExistence type="predicted"/>
<dbReference type="EMBL" id="CP000383">
    <property type="protein sequence ID" value="ABG60838.1"/>
    <property type="molecule type" value="Genomic_DNA"/>
</dbReference>
<dbReference type="Proteomes" id="UP000001822">
    <property type="component" value="Chromosome"/>
</dbReference>
<evidence type="ECO:0008006" key="3">
    <source>
        <dbReference type="Google" id="ProtNLM"/>
    </source>
</evidence>
<protein>
    <recommendedName>
        <fullName evidence="3">DUF4286 domain-containing protein</fullName>
    </recommendedName>
</protein>
<name>A0A6N4SWM9_CYTH3</name>
<dbReference type="Pfam" id="PF14114">
    <property type="entry name" value="DUF4286"/>
    <property type="match status" value="1"/>
</dbReference>
<evidence type="ECO:0000313" key="1">
    <source>
        <dbReference type="EMBL" id="ABG60838.1"/>
    </source>
</evidence>
<evidence type="ECO:0000313" key="2">
    <source>
        <dbReference type="Proteomes" id="UP000001822"/>
    </source>
</evidence>
<accession>A0A6N4SWM9</accession>
<dbReference type="KEGG" id="chu:CHU_3605"/>
<dbReference type="AlphaFoldDB" id="A0A6N4SWM9"/>
<gene>
    <name evidence="1" type="ordered locus">CHU_3605</name>
</gene>
<organism evidence="1 2">
    <name type="scientific">Cytophaga hutchinsonii (strain ATCC 33406 / DSM 1761 / CIP 103989 / NBRC 15051 / NCIMB 9469 / D465)</name>
    <dbReference type="NCBI Taxonomy" id="269798"/>
    <lineage>
        <taxon>Bacteria</taxon>
        <taxon>Pseudomonadati</taxon>
        <taxon>Bacteroidota</taxon>
        <taxon>Cytophagia</taxon>
        <taxon>Cytophagales</taxon>
        <taxon>Cytophagaceae</taxon>
        <taxon>Cytophaga</taxon>
    </lineage>
</organism>